<organism evidence="3 4">
    <name type="scientific">Chlorella ohadii</name>
    <dbReference type="NCBI Taxonomy" id="2649997"/>
    <lineage>
        <taxon>Eukaryota</taxon>
        <taxon>Viridiplantae</taxon>
        <taxon>Chlorophyta</taxon>
        <taxon>core chlorophytes</taxon>
        <taxon>Trebouxiophyceae</taxon>
        <taxon>Chlorellales</taxon>
        <taxon>Chlorellaceae</taxon>
        <taxon>Chlorella clade</taxon>
        <taxon>Chlorella</taxon>
    </lineage>
</organism>
<gene>
    <name evidence="3" type="ORF">COHA_010462</name>
</gene>
<sequence length="407" mass="43528">MPAIDLPNGQRLAFTGSLLGSSGGPGGAGHQQRLLIVSGLAIPRTAIYVRLLAEHLSSLTGAEGRPLVTVCTYDLRGLGGSSAPRRLGAYTTEALAEDALLLLDHLGWQDRVHLLASSLGGQIACKMAARQPGRFASLLLVGTAQGWQLGLTTALRRPLVSGAMLLGQLPGLHWLATWALLHHLFSDEWLSQPCSGSGLQESSGATRTDGHVPTRLEVMLRHSRDPGRPNLLQDCHIHSTARLGQALACVRHWLTTSEAETIRRSGIPVHALTGSHDGITAASAVAALAGSLGANSMRSLHGGHAGIMVEHAVPVLAAIEQAVFGWVVSSPAQRMAAQQQAEAALMRSSFAFWEHILLHWLWAAALECAALIFEACWVAAFWAALLWRIFRGARRQGGKQQQDEQIR</sequence>
<keyword evidence="4" id="KW-1185">Reference proteome</keyword>
<keyword evidence="1" id="KW-1133">Transmembrane helix</keyword>
<dbReference type="SUPFAM" id="SSF53474">
    <property type="entry name" value="alpha/beta-Hydrolases"/>
    <property type="match status" value="1"/>
</dbReference>
<dbReference type="Pfam" id="PF00561">
    <property type="entry name" value="Abhydrolase_1"/>
    <property type="match status" value="1"/>
</dbReference>
<evidence type="ECO:0000313" key="4">
    <source>
        <dbReference type="Proteomes" id="UP001205105"/>
    </source>
</evidence>
<dbReference type="Proteomes" id="UP001205105">
    <property type="component" value="Unassembled WGS sequence"/>
</dbReference>
<dbReference type="Gene3D" id="3.40.50.1820">
    <property type="entry name" value="alpha/beta hydrolase"/>
    <property type="match status" value="1"/>
</dbReference>
<dbReference type="PANTHER" id="PTHR43433">
    <property type="entry name" value="HYDROLASE, ALPHA/BETA FOLD FAMILY PROTEIN"/>
    <property type="match status" value="1"/>
</dbReference>
<proteinExistence type="predicted"/>
<dbReference type="InterPro" id="IPR050471">
    <property type="entry name" value="AB_hydrolase"/>
</dbReference>
<feature type="domain" description="AB hydrolase-1" evidence="2">
    <location>
        <begin position="69"/>
        <end position="308"/>
    </location>
</feature>
<dbReference type="PANTHER" id="PTHR43433:SF5">
    <property type="entry name" value="AB HYDROLASE-1 DOMAIN-CONTAINING PROTEIN"/>
    <property type="match status" value="1"/>
</dbReference>
<dbReference type="EMBL" id="JADXDR010000240">
    <property type="protein sequence ID" value="KAI7835648.1"/>
    <property type="molecule type" value="Genomic_DNA"/>
</dbReference>
<dbReference type="InterPro" id="IPR000073">
    <property type="entry name" value="AB_hydrolase_1"/>
</dbReference>
<dbReference type="AlphaFoldDB" id="A0AAD5DG14"/>
<keyword evidence="1" id="KW-0472">Membrane</keyword>
<dbReference type="InterPro" id="IPR029058">
    <property type="entry name" value="AB_hydrolase_fold"/>
</dbReference>
<evidence type="ECO:0000259" key="2">
    <source>
        <dbReference type="Pfam" id="PF00561"/>
    </source>
</evidence>
<accession>A0AAD5DG14</accession>
<name>A0AAD5DG14_9CHLO</name>
<evidence type="ECO:0000256" key="1">
    <source>
        <dbReference type="SAM" id="Phobius"/>
    </source>
</evidence>
<keyword evidence="1" id="KW-0812">Transmembrane</keyword>
<feature type="transmembrane region" description="Helical" evidence="1">
    <location>
        <begin position="360"/>
        <end position="387"/>
    </location>
</feature>
<protein>
    <recommendedName>
        <fullName evidence="2">AB hydrolase-1 domain-containing protein</fullName>
    </recommendedName>
</protein>
<comment type="caution">
    <text evidence="3">The sequence shown here is derived from an EMBL/GenBank/DDBJ whole genome shotgun (WGS) entry which is preliminary data.</text>
</comment>
<evidence type="ECO:0000313" key="3">
    <source>
        <dbReference type="EMBL" id="KAI7835648.1"/>
    </source>
</evidence>
<reference evidence="3" key="1">
    <citation type="submission" date="2020-11" db="EMBL/GenBank/DDBJ databases">
        <title>Chlorella ohadii genome sequencing and assembly.</title>
        <authorList>
            <person name="Murik O."/>
            <person name="Treves H."/>
            <person name="Kedem I."/>
            <person name="Shotland Y."/>
            <person name="Kaplan A."/>
        </authorList>
    </citation>
    <scope>NUCLEOTIDE SEQUENCE</scope>
    <source>
        <strain evidence="3">1</strain>
    </source>
</reference>